<evidence type="ECO:0000256" key="11">
    <source>
        <dbReference type="ARBA" id="ARBA00074522"/>
    </source>
</evidence>
<keyword evidence="6 14" id="KW-0732">Signal</keyword>
<evidence type="ECO:0000256" key="4">
    <source>
        <dbReference type="ARBA" id="ARBA00022487"/>
    </source>
</evidence>
<feature type="signal peptide" evidence="14">
    <location>
        <begin position="1"/>
        <end position="16"/>
    </location>
</feature>
<evidence type="ECO:0000256" key="7">
    <source>
        <dbReference type="ARBA" id="ARBA00022801"/>
    </source>
</evidence>
<comment type="subcellular location">
    <subcellularLocation>
        <location evidence="1 14">Secreted</location>
    </subcellularLocation>
</comment>
<feature type="active site" description="Proton donor/acceptor" evidence="12">
    <location>
        <position position="204"/>
    </location>
</feature>
<dbReference type="PRINTS" id="PR00129">
    <property type="entry name" value="CUTINASE"/>
</dbReference>
<dbReference type="GO" id="GO:0016052">
    <property type="term" value="P:carbohydrate catabolic process"/>
    <property type="evidence" value="ECO:0007669"/>
    <property type="project" value="TreeGrafter"/>
</dbReference>
<protein>
    <recommendedName>
        <fullName evidence="11 14">Cutinase</fullName>
        <ecNumber evidence="3 14">3.1.1.74</ecNumber>
    </recommendedName>
</protein>
<dbReference type="SMART" id="SM01110">
    <property type="entry name" value="Cutinase"/>
    <property type="match status" value="1"/>
</dbReference>
<dbReference type="PANTHER" id="PTHR48250">
    <property type="entry name" value="CUTINASE 2-RELATED"/>
    <property type="match status" value="1"/>
</dbReference>
<feature type="chain" id="PRO_5043086461" description="Cutinase" evidence="14">
    <location>
        <begin position="17"/>
        <end position="256"/>
    </location>
</feature>
<feature type="active site" description="Nucleophile" evidence="12">
    <location>
        <position position="136"/>
    </location>
</feature>
<dbReference type="InterPro" id="IPR029058">
    <property type="entry name" value="AB_hydrolase_fold"/>
</dbReference>
<dbReference type="Proteomes" id="UP001337655">
    <property type="component" value="Unassembled WGS sequence"/>
</dbReference>
<feature type="disulfide bond" evidence="13">
    <location>
        <begin position="187"/>
        <end position="194"/>
    </location>
</feature>
<evidence type="ECO:0000256" key="8">
    <source>
        <dbReference type="ARBA" id="ARBA00023157"/>
    </source>
</evidence>
<comment type="similarity">
    <text evidence="2 14">Belongs to the cutinase family.</text>
</comment>
<comment type="catalytic activity">
    <reaction evidence="9 14">
        <text>cutin + H2O = cutin monomers.</text>
        <dbReference type="EC" id="3.1.1.74"/>
    </reaction>
</comment>
<evidence type="ECO:0000256" key="5">
    <source>
        <dbReference type="ARBA" id="ARBA00022525"/>
    </source>
</evidence>
<evidence type="ECO:0000256" key="1">
    <source>
        <dbReference type="ARBA" id="ARBA00004613"/>
    </source>
</evidence>
<gene>
    <name evidence="15" type="ORF">LTR77_009754</name>
</gene>
<keyword evidence="4 14" id="KW-0719">Serine esterase</keyword>
<dbReference type="SUPFAM" id="SSF53474">
    <property type="entry name" value="alpha/beta-Hydrolases"/>
    <property type="match status" value="1"/>
</dbReference>
<sequence>MKTFAAFSLLAAIGNALPVEDAAVEELVARQVGGSSTQTELENGACRAITFIFARASTERGNFGSSVGPPTCSGLKDTYGSDMVACQGVGGPYSADLASNGLPRGTSTAAINEGIRLFELAASKCPNSIVVAGGYSQGTALISAAISDLDQSTQNRIAGAVLYGNTRNAQNGGKIPNYPPENVLTICAPTDGVCDGSLQVTAGHFSYADDVPDAVDFLEGRIEAFDGEGGEVGGDVPADETSELCRKYPLLRQCRD</sequence>
<name>A0AAV9NXT4_9PEZI</name>
<evidence type="ECO:0000256" key="9">
    <source>
        <dbReference type="ARBA" id="ARBA00034045"/>
    </source>
</evidence>
<feature type="active site" evidence="12">
    <location>
        <position position="191"/>
    </location>
</feature>
<keyword evidence="16" id="KW-1185">Reference proteome</keyword>
<dbReference type="RefSeq" id="XP_064654796.1">
    <property type="nucleotide sequence ID" value="XM_064806980.1"/>
</dbReference>
<keyword evidence="5 14" id="KW-0964">Secreted</keyword>
<comment type="function">
    <text evidence="10">Catalyzes the hydrolysis of complex carboxylic polyesters found in the cell wall of plants. Degrades cutin, a macromolecule that forms the structure of the plant cuticle. Allows pathogenic fungi to penetrate through the cuticular barrier into the host plant during the initial stage of fungal infection.</text>
</comment>
<evidence type="ECO:0000256" key="12">
    <source>
        <dbReference type="PIRSR" id="PIRSR611150-1"/>
    </source>
</evidence>
<dbReference type="Pfam" id="PF01083">
    <property type="entry name" value="Cutinase"/>
    <property type="match status" value="1"/>
</dbReference>
<evidence type="ECO:0000256" key="13">
    <source>
        <dbReference type="PIRSR" id="PIRSR611150-2"/>
    </source>
</evidence>
<reference evidence="15 16" key="1">
    <citation type="submission" date="2023-08" db="EMBL/GenBank/DDBJ databases">
        <title>Black Yeasts Isolated from many extreme environments.</title>
        <authorList>
            <person name="Coleine C."/>
            <person name="Stajich J.E."/>
            <person name="Selbmann L."/>
        </authorList>
    </citation>
    <scope>NUCLEOTIDE SEQUENCE [LARGE SCALE GENOMIC DNA]</scope>
    <source>
        <strain evidence="15 16">CCFEE 5935</strain>
    </source>
</reference>
<keyword evidence="8 13" id="KW-1015">Disulfide bond</keyword>
<dbReference type="EC" id="3.1.1.74" evidence="3 14"/>
<evidence type="ECO:0000256" key="6">
    <source>
        <dbReference type="ARBA" id="ARBA00022729"/>
    </source>
</evidence>
<dbReference type="PROSITE" id="PS00155">
    <property type="entry name" value="CUTINASE_1"/>
    <property type="match status" value="1"/>
</dbReference>
<dbReference type="EMBL" id="JAVRRT010000019">
    <property type="protein sequence ID" value="KAK5164548.1"/>
    <property type="molecule type" value="Genomic_DNA"/>
</dbReference>
<feature type="disulfide bond" evidence="13">
    <location>
        <begin position="46"/>
        <end position="125"/>
    </location>
</feature>
<dbReference type="FunFam" id="3.40.50.1820:FF:000235">
    <property type="entry name" value="Cutinase 1"/>
    <property type="match status" value="1"/>
</dbReference>
<evidence type="ECO:0000256" key="10">
    <source>
        <dbReference type="ARBA" id="ARBA00057514"/>
    </source>
</evidence>
<evidence type="ECO:0000256" key="2">
    <source>
        <dbReference type="ARBA" id="ARBA00007534"/>
    </source>
</evidence>
<evidence type="ECO:0000256" key="14">
    <source>
        <dbReference type="RuleBase" id="RU361263"/>
    </source>
</evidence>
<dbReference type="GO" id="GO:0050525">
    <property type="term" value="F:cutinase activity"/>
    <property type="evidence" value="ECO:0007669"/>
    <property type="project" value="UniProtKB-UniRule"/>
</dbReference>
<keyword evidence="7 14" id="KW-0378">Hydrolase</keyword>
<organism evidence="15 16">
    <name type="scientific">Saxophila tyrrhenica</name>
    <dbReference type="NCBI Taxonomy" id="1690608"/>
    <lineage>
        <taxon>Eukaryota</taxon>
        <taxon>Fungi</taxon>
        <taxon>Dikarya</taxon>
        <taxon>Ascomycota</taxon>
        <taxon>Pezizomycotina</taxon>
        <taxon>Dothideomycetes</taxon>
        <taxon>Dothideomycetidae</taxon>
        <taxon>Mycosphaerellales</taxon>
        <taxon>Extremaceae</taxon>
        <taxon>Saxophila</taxon>
    </lineage>
</organism>
<accession>A0AAV9NXT4</accession>
<evidence type="ECO:0000256" key="3">
    <source>
        <dbReference type="ARBA" id="ARBA00013095"/>
    </source>
</evidence>
<dbReference type="InterPro" id="IPR043579">
    <property type="entry name" value="CUTINASE_2"/>
</dbReference>
<comment type="caution">
    <text evidence="15">The sequence shown here is derived from an EMBL/GenBank/DDBJ whole genome shotgun (WGS) entry which is preliminary data.</text>
</comment>
<dbReference type="GO" id="GO:0005576">
    <property type="term" value="C:extracellular region"/>
    <property type="evidence" value="ECO:0007669"/>
    <property type="project" value="UniProtKB-SubCell"/>
</dbReference>
<dbReference type="PANTHER" id="PTHR48250:SF3">
    <property type="entry name" value="CUTINASE 1-RELATED"/>
    <property type="match status" value="1"/>
</dbReference>
<proteinExistence type="inferred from homology"/>
<dbReference type="InterPro" id="IPR043580">
    <property type="entry name" value="CUTINASE_1"/>
</dbReference>
<dbReference type="Gene3D" id="3.40.50.1820">
    <property type="entry name" value="alpha/beta hydrolase"/>
    <property type="match status" value="1"/>
</dbReference>
<evidence type="ECO:0000313" key="16">
    <source>
        <dbReference type="Proteomes" id="UP001337655"/>
    </source>
</evidence>
<dbReference type="AlphaFoldDB" id="A0AAV9NXT4"/>
<dbReference type="InterPro" id="IPR011150">
    <property type="entry name" value="Cutinase_monf"/>
</dbReference>
<dbReference type="PROSITE" id="PS00931">
    <property type="entry name" value="CUTINASE_2"/>
    <property type="match status" value="1"/>
</dbReference>
<dbReference type="GeneID" id="89931084"/>
<evidence type="ECO:0000313" key="15">
    <source>
        <dbReference type="EMBL" id="KAK5164548.1"/>
    </source>
</evidence>
<dbReference type="InterPro" id="IPR000675">
    <property type="entry name" value="Cutinase/axe"/>
</dbReference>